<evidence type="ECO:0000313" key="1">
    <source>
        <dbReference type="EMBL" id="KAI4299013.1"/>
    </source>
</evidence>
<keyword evidence="2" id="KW-1185">Reference proteome</keyword>
<comment type="caution">
    <text evidence="1">The sequence shown here is derived from an EMBL/GenBank/DDBJ whole genome shotgun (WGS) entry which is preliminary data.</text>
</comment>
<sequence length="178" mass="19853">MGKRLKGNRQFRQRLLLAALSSNPILIEDIRTGETWPGLQKYEVSFLRLLEMIVLCKSMKLYKPGTVMGGKHLVHDCGVNRSIGYFLEPRNPSALGSKESQMIRFGVPSEGLDLKIDSRGVPPNGGGEVVLSVPIVKSLMAKDTLLDLPLLTASYSLRIPFSIVKFLEGNQYYQDMEI</sequence>
<evidence type="ECO:0000313" key="2">
    <source>
        <dbReference type="Proteomes" id="UP000828941"/>
    </source>
</evidence>
<proteinExistence type="predicted"/>
<name>A0ACB9KPB0_BAUVA</name>
<dbReference type="Proteomes" id="UP000828941">
    <property type="component" value="Chromosome 13"/>
</dbReference>
<protein>
    <submittedName>
        <fullName evidence="1">Uncharacterized protein</fullName>
    </submittedName>
</protein>
<reference evidence="1 2" key="1">
    <citation type="journal article" date="2022" name="DNA Res.">
        <title>Chromosomal-level genome assembly of the orchid tree Bauhinia variegata (Leguminosae; Cercidoideae) supports the allotetraploid origin hypothesis of Bauhinia.</title>
        <authorList>
            <person name="Zhong Y."/>
            <person name="Chen Y."/>
            <person name="Zheng D."/>
            <person name="Pang J."/>
            <person name="Liu Y."/>
            <person name="Luo S."/>
            <person name="Meng S."/>
            <person name="Qian L."/>
            <person name="Wei D."/>
            <person name="Dai S."/>
            <person name="Zhou R."/>
        </authorList>
    </citation>
    <scope>NUCLEOTIDE SEQUENCE [LARGE SCALE GENOMIC DNA]</scope>
    <source>
        <strain evidence="1">BV-YZ2020</strain>
    </source>
</reference>
<dbReference type="EMBL" id="CM039438">
    <property type="protein sequence ID" value="KAI4299013.1"/>
    <property type="molecule type" value="Genomic_DNA"/>
</dbReference>
<accession>A0ACB9KPB0</accession>
<gene>
    <name evidence="1" type="ORF">L6164_032511</name>
</gene>
<organism evidence="1 2">
    <name type="scientific">Bauhinia variegata</name>
    <name type="common">Purple orchid tree</name>
    <name type="synonym">Phanera variegata</name>
    <dbReference type="NCBI Taxonomy" id="167791"/>
    <lineage>
        <taxon>Eukaryota</taxon>
        <taxon>Viridiplantae</taxon>
        <taxon>Streptophyta</taxon>
        <taxon>Embryophyta</taxon>
        <taxon>Tracheophyta</taxon>
        <taxon>Spermatophyta</taxon>
        <taxon>Magnoliopsida</taxon>
        <taxon>eudicotyledons</taxon>
        <taxon>Gunneridae</taxon>
        <taxon>Pentapetalae</taxon>
        <taxon>rosids</taxon>
        <taxon>fabids</taxon>
        <taxon>Fabales</taxon>
        <taxon>Fabaceae</taxon>
        <taxon>Cercidoideae</taxon>
        <taxon>Cercideae</taxon>
        <taxon>Bauhiniinae</taxon>
        <taxon>Bauhinia</taxon>
    </lineage>
</organism>